<proteinExistence type="predicted"/>
<keyword evidence="1" id="KW-1133">Transmembrane helix</keyword>
<accession>A0ABT0GZ80</accession>
<evidence type="ECO:0000313" key="3">
    <source>
        <dbReference type="Proteomes" id="UP001431221"/>
    </source>
</evidence>
<keyword evidence="1" id="KW-0472">Membrane</keyword>
<gene>
    <name evidence="2" type="ORF">M0H32_21425</name>
</gene>
<comment type="caution">
    <text evidence="2">The sequence shown here is derived from an EMBL/GenBank/DDBJ whole genome shotgun (WGS) entry which is preliminary data.</text>
</comment>
<protein>
    <submittedName>
        <fullName evidence="2">Uncharacterized protein</fullName>
    </submittedName>
</protein>
<dbReference type="RefSeq" id="WP_248157490.1">
    <property type="nucleotide sequence ID" value="NZ_JALNMJ010000018.1"/>
</dbReference>
<feature type="transmembrane region" description="Helical" evidence="1">
    <location>
        <begin position="77"/>
        <end position="99"/>
    </location>
</feature>
<keyword evidence="1" id="KW-0812">Transmembrane</keyword>
<evidence type="ECO:0000256" key="1">
    <source>
        <dbReference type="SAM" id="Phobius"/>
    </source>
</evidence>
<reference evidence="2" key="1">
    <citation type="submission" date="2022-04" db="EMBL/GenBank/DDBJ databases">
        <title>Roseibium sp. CAU 1639 isolated from mud.</title>
        <authorList>
            <person name="Kim W."/>
        </authorList>
    </citation>
    <scope>NUCLEOTIDE SEQUENCE</scope>
    <source>
        <strain evidence="2">CAU 1639</strain>
    </source>
</reference>
<dbReference type="EMBL" id="JALNMJ010000018">
    <property type="protein sequence ID" value="MCK7614738.1"/>
    <property type="molecule type" value="Genomic_DNA"/>
</dbReference>
<dbReference type="Proteomes" id="UP001431221">
    <property type="component" value="Unassembled WGS sequence"/>
</dbReference>
<name>A0ABT0GZ80_9HYPH</name>
<organism evidence="2 3">
    <name type="scientific">Roseibium sediminicola</name>
    <dbReference type="NCBI Taxonomy" id="2933272"/>
    <lineage>
        <taxon>Bacteria</taxon>
        <taxon>Pseudomonadati</taxon>
        <taxon>Pseudomonadota</taxon>
        <taxon>Alphaproteobacteria</taxon>
        <taxon>Hyphomicrobiales</taxon>
        <taxon>Stappiaceae</taxon>
        <taxon>Roseibium</taxon>
    </lineage>
</organism>
<keyword evidence="3" id="KW-1185">Reference proteome</keyword>
<feature type="transmembrane region" description="Helical" evidence="1">
    <location>
        <begin position="37"/>
        <end position="56"/>
    </location>
</feature>
<evidence type="ECO:0000313" key="2">
    <source>
        <dbReference type="EMBL" id="MCK7614738.1"/>
    </source>
</evidence>
<sequence>MKNLKSALLGIGLLTAGSRDAFALNLGFVRFPDWMDIYIFSQFAITFVAWLGLWVTKPRGVAFQDLWNVRLSPLANLFHYTMAIAFIAGMILLFLGMGLTRYAEATS</sequence>